<evidence type="ECO:0000313" key="2">
    <source>
        <dbReference type="EMBL" id="SDJ68628.1"/>
    </source>
</evidence>
<dbReference type="AlphaFoldDB" id="A0A1G8VRB3"/>
<gene>
    <name evidence="2" type="ORF">SAMN04487820_101276</name>
</gene>
<dbReference type="EMBL" id="FNFM01000001">
    <property type="protein sequence ID" value="SDJ68628.1"/>
    <property type="molecule type" value="Genomic_DNA"/>
</dbReference>
<accession>A0A1G8VRB3</accession>
<dbReference type="RefSeq" id="WP_092625544.1">
    <property type="nucleotide sequence ID" value="NZ_FNFM01000001.1"/>
</dbReference>
<evidence type="ECO:0000259" key="1">
    <source>
        <dbReference type="PROSITE" id="PS50943"/>
    </source>
</evidence>
<dbReference type="OrthoDB" id="3436020at2"/>
<evidence type="ECO:0000313" key="3">
    <source>
        <dbReference type="Proteomes" id="UP000199213"/>
    </source>
</evidence>
<dbReference type="InterPro" id="IPR010982">
    <property type="entry name" value="Lambda_DNA-bd_dom_sf"/>
</dbReference>
<name>A0A1G8VRB3_ACTMZ</name>
<dbReference type="InterPro" id="IPR001387">
    <property type="entry name" value="Cro/C1-type_HTH"/>
</dbReference>
<dbReference type="GO" id="GO:0003677">
    <property type="term" value="F:DNA binding"/>
    <property type="evidence" value="ECO:0007669"/>
    <property type="project" value="InterPro"/>
</dbReference>
<protein>
    <submittedName>
        <fullName evidence="2">Helix-turn-helix domain-containing protein</fullName>
    </submittedName>
</protein>
<proteinExistence type="predicted"/>
<reference evidence="3" key="1">
    <citation type="submission" date="2016-10" db="EMBL/GenBank/DDBJ databases">
        <authorList>
            <person name="Varghese N."/>
            <person name="Submissions S."/>
        </authorList>
    </citation>
    <scope>NUCLEOTIDE SEQUENCE [LARGE SCALE GENOMIC DNA]</scope>
    <source>
        <strain evidence="3">DSM 45460</strain>
    </source>
</reference>
<dbReference type="PROSITE" id="PS50943">
    <property type="entry name" value="HTH_CROC1"/>
    <property type="match status" value="1"/>
</dbReference>
<dbReference type="Pfam" id="PF19054">
    <property type="entry name" value="DUF5753"/>
    <property type="match status" value="1"/>
</dbReference>
<dbReference type="SUPFAM" id="SSF47413">
    <property type="entry name" value="lambda repressor-like DNA-binding domains"/>
    <property type="match status" value="1"/>
</dbReference>
<organism evidence="2 3">
    <name type="scientific">Actinopolyspora mzabensis</name>
    <dbReference type="NCBI Taxonomy" id="995066"/>
    <lineage>
        <taxon>Bacteria</taxon>
        <taxon>Bacillati</taxon>
        <taxon>Actinomycetota</taxon>
        <taxon>Actinomycetes</taxon>
        <taxon>Actinopolysporales</taxon>
        <taxon>Actinopolysporaceae</taxon>
        <taxon>Actinopolyspora</taxon>
    </lineage>
</organism>
<dbReference type="Gene3D" id="1.10.260.40">
    <property type="entry name" value="lambda repressor-like DNA-binding domains"/>
    <property type="match status" value="1"/>
</dbReference>
<keyword evidence="3" id="KW-1185">Reference proteome</keyword>
<dbReference type="Proteomes" id="UP000199213">
    <property type="component" value="Unassembled WGS sequence"/>
</dbReference>
<dbReference type="SMART" id="SM00530">
    <property type="entry name" value="HTH_XRE"/>
    <property type="match status" value="1"/>
</dbReference>
<dbReference type="CDD" id="cd00093">
    <property type="entry name" value="HTH_XRE"/>
    <property type="match status" value="1"/>
</dbReference>
<dbReference type="InterPro" id="IPR043917">
    <property type="entry name" value="DUF5753"/>
</dbReference>
<dbReference type="Pfam" id="PF13560">
    <property type="entry name" value="HTH_31"/>
    <property type="match status" value="1"/>
</dbReference>
<sequence>MGRARQTFERRQLGLTLRRLREQAGKSQHAAAQEIGKARSRLVQIEDGEGTLPPDSLDSLLDLCSVEPQERETVQALAGSARKRQKRRAYVDTLPDAYQRFADLESNAIEIKAFEPSIVPGLLQSPSYIRSVIESWQGILNDFTPEEVEQRIDYRIHRQSRALHSEKPGSVRVVLSEHAITDLKATPALLTEQLKQIMSLLDEYENLSVAVLPAGTPWNPACGGGFTLFGFGEQGTPVAFSSVLYGPSVYLDGIEDTNVFYLLFDRIHELALDHEESRDFMERTLEEFF</sequence>
<feature type="domain" description="HTH cro/C1-type" evidence="1">
    <location>
        <begin position="17"/>
        <end position="71"/>
    </location>
</feature>